<dbReference type="GO" id="GO:0005737">
    <property type="term" value="C:cytoplasm"/>
    <property type="evidence" value="ECO:0007669"/>
    <property type="project" value="TreeGrafter"/>
</dbReference>
<name>A0A2N8ZIW0_9VIBR</name>
<dbReference type="InterPro" id="IPR023213">
    <property type="entry name" value="CAT-like_dom_sf"/>
</dbReference>
<dbReference type="RefSeq" id="WP_102524223.1">
    <property type="nucleotide sequence ID" value="NZ_LT960612.1"/>
</dbReference>
<evidence type="ECO:0000313" key="3">
    <source>
        <dbReference type="Proteomes" id="UP000235828"/>
    </source>
</evidence>
<protein>
    <recommendedName>
        <fullName evidence="1">Condensation domain-containing protein</fullName>
    </recommendedName>
</protein>
<dbReference type="KEGG" id="vta:B0231"/>
<gene>
    <name evidence="2" type="ORF">VTAP4600_B0231</name>
</gene>
<dbReference type="AlphaFoldDB" id="A0A2N8ZIW0"/>
<dbReference type="GO" id="GO:0044550">
    <property type="term" value="P:secondary metabolite biosynthetic process"/>
    <property type="evidence" value="ECO:0007669"/>
    <property type="project" value="TreeGrafter"/>
</dbReference>
<dbReference type="OrthoDB" id="9757559at2"/>
<reference evidence="2 3" key="1">
    <citation type="submission" date="2017-10" db="EMBL/GenBank/DDBJ databases">
        <authorList>
            <person name="Banno H."/>
            <person name="Chua N.-H."/>
        </authorList>
    </citation>
    <scope>NUCLEOTIDE SEQUENCE [LARGE SCALE GENOMIC DNA]</scope>
    <source>
        <strain evidence="2">Vibrio tapetis CECT4600</strain>
    </source>
</reference>
<accession>A0A2N8ZIW0</accession>
<dbReference type="GO" id="GO:0031177">
    <property type="term" value="F:phosphopantetheine binding"/>
    <property type="evidence" value="ECO:0007669"/>
    <property type="project" value="TreeGrafter"/>
</dbReference>
<evidence type="ECO:0000259" key="1">
    <source>
        <dbReference type="Pfam" id="PF00668"/>
    </source>
</evidence>
<feature type="domain" description="Condensation" evidence="1">
    <location>
        <begin position="9"/>
        <end position="437"/>
    </location>
</feature>
<organism evidence="2 3">
    <name type="scientific">Vibrio tapetis subsp. tapetis</name>
    <dbReference type="NCBI Taxonomy" id="1671868"/>
    <lineage>
        <taxon>Bacteria</taxon>
        <taxon>Pseudomonadati</taxon>
        <taxon>Pseudomonadota</taxon>
        <taxon>Gammaproteobacteria</taxon>
        <taxon>Vibrionales</taxon>
        <taxon>Vibrionaceae</taxon>
        <taxon>Vibrio</taxon>
    </lineage>
</organism>
<proteinExistence type="predicted"/>
<dbReference type="PANTHER" id="PTHR45527">
    <property type="entry name" value="NONRIBOSOMAL PEPTIDE SYNTHETASE"/>
    <property type="match status" value="1"/>
</dbReference>
<evidence type="ECO:0000313" key="2">
    <source>
        <dbReference type="EMBL" id="SON51842.1"/>
    </source>
</evidence>
<dbReference type="Gene3D" id="3.30.559.30">
    <property type="entry name" value="Nonribosomal peptide synthetase, condensation domain"/>
    <property type="match status" value="1"/>
</dbReference>
<dbReference type="PANTHER" id="PTHR45527:SF1">
    <property type="entry name" value="FATTY ACID SYNTHASE"/>
    <property type="match status" value="1"/>
</dbReference>
<keyword evidence="3" id="KW-1185">Reference proteome</keyword>
<dbReference type="EMBL" id="LT960612">
    <property type="protein sequence ID" value="SON51842.1"/>
    <property type="molecule type" value="Genomic_DNA"/>
</dbReference>
<dbReference type="Proteomes" id="UP000235828">
    <property type="component" value="Chromosome B"/>
</dbReference>
<dbReference type="Gene3D" id="3.30.559.10">
    <property type="entry name" value="Chloramphenicol acetyltransferase-like domain"/>
    <property type="match status" value="1"/>
</dbReference>
<dbReference type="InterPro" id="IPR001242">
    <property type="entry name" value="Condensation_dom"/>
</dbReference>
<dbReference type="GO" id="GO:0003824">
    <property type="term" value="F:catalytic activity"/>
    <property type="evidence" value="ECO:0007669"/>
    <property type="project" value="InterPro"/>
</dbReference>
<dbReference type="Pfam" id="PF00668">
    <property type="entry name" value="Condensation"/>
    <property type="match status" value="1"/>
</dbReference>
<dbReference type="GO" id="GO:0043041">
    <property type="term" value="P:amino acid activation for nonribosomal peptide biosynthetic process"/>
    <property type="evidence" value="ECO:0007669"/>
    <property type="project" value="TreeGrafter"/>
</dbReference>
<sequence length="457" mass="51292">METWNNVVSDAFPLTAMQSAILNQSIQSNDALYIEQLAVEITGSYDVKLNKQAWEAVMHAHSALRTRLYFSGLKKPHQVVFKPSNSVVPWSFSDINDEKFNIHDYAEQEKAKGFDLENAPLFRVNIVRVSSDKLYMLVTVHHVIIDGWSFGVLAKELGEAYVRLSSQDSGALPFAPSLAHHIKRVSLLEQEESAWFWKDKLKGYDVGKAMGSQVGHSGEGQGSLEVLRSKVWRDSIQAGCQKLSITESSLFQSACSLVMARWTHEDNVVLGMTTLMREMSQFDESRIIGPLLNTVPQAWRFDWSQSCCDYLIQRHQELSESFHHNQLPLSQIMKAADWEANSMPFQVLTVFQYEAHDVESDSTLPFKVTPVLAKESVGYPMAIYAWPGDPFKIQVRYDTSRWNASLINILANSVCDVMTSLLREGESPLSGLTTYLPMASQAISKTAKNASLIAAIT</sequence>
<dbReference type="SUPFAM" id="SSF52777">
    <property type="entry name" value="CoA-dependent acyltransferases"/>
    <property type="match status" value="2"/>
</dbReference>